<dbReference type="Proteomes" id="UP000824164">
    <property type="component" value="Unassembled WGS sequence"/>
</dbReference>
<protein>
    <submittedName>
        <fullName evidence="4">M23 family metallopeptidase</fullName>
    </submittedName>
</protein>
<keyword evidence="2" id="KW-0812">Transmembrane</keyword>
<evidence type="ECO:0000313" key="5">
    <source>
        <dbReference type="Proteomes" id="UP000824164"/>
    </source>
</evidence>
<keyword evidence="2" id="KW-1133">Transmembrane helix</keyword>
<sequence>MKKNGIYLVMACALAAVLCISGIAGYRSGMQEKEAAENAAEFKDVAQADGAQETTEPVTELDVPSEPVNAGASEETEKHTESEAVATEAQTGETFGDEAQMLWPCSGEILKPYSMDTTIYFETLDQYKCNPGMMIQADVNEEFVAAFSGTVTEIRDDSEYGTVLTVDMGNGYEAIYGQVKDLTVENGDPVVKGQALGNVAEPTGYYTQEGSHLFFEIRKDGTPADPAQWLSER</sequence>
<evidence type="ECO:0000259" key="3">
    <source>
        <dbReference type="Pfam" id="PF01551"/>
    </source>
</evidence>
<proteinExistence type="predicted"/>
<feature type="region of interest" description="Disordered" evidence="1">
    <location>
        <begin position="47"/>
        <end position="93"/>
    </location>
</feature>
<keyword evidence="2" id="KW-0472">Membrane</keyword>
<dbReference type="PANTHER" id="PTHR21666:SF270">
    <property type="entry name" value="MUREIN HYDROLASE ACTIVATOR ENVC"/>
    <property type="match status" value="1"/>
</dbReference>
<reference evidence="4" key="1">
    <citation type="submission" date="2020-10" db="EMBL/GenBank/DDBJ databases">
        <authorList>
            <person name="Gilroy R."/>
        </authorList>
    </citation>
    <scope>NUCLEOTIDE SEQUENCE</scope>
    <source>
        <strain evidence="4">CHK187-14744</strain>
    </source>
</reference>
<feature type="transmembrane region" description="Helical" evidence="2">
    <location>
        <begin position="6"/>
        <end position="26"/>
    </location>
</feature>
<dbReference type="Pfam" id="PF01551">
    <property type="entry name" value="Peptidase_M23"/>
    <property type="match status" value="1"/>
</dbReference>
<dbReference type="InterPro" id="IPR011055">
    <property type="entry name" value="Dup_hybrid_motif"/>
</dbReference>
<reference evidence="4" key="2">
    <citation type="journal article" date="2021" name="PeerJ">
        <title>Extensive microbial diversity within the chicken gut microbiome revealed by metagenomics and culture.</title>
        <authorList>
            <person name="Gilroy R."/>
            <person name="Ravi A."/>
            <person name="Getino M."/>
            <person name="Pursley I."/>
            <person name="Horton D.L."/>
            <person name="Alikhan N.F."/>
            <person name="Baker D."/>
            <person name="Gharbi K."/>
            <person name="Hall N."/>
            <person name="Watson M."/>
            <person name="Adriaenssens E.M."/>
            <person name="Foster-Nyarko E."/>
            <person name="Jarju S."/>
            <person name="Secka A."/>
            <person name="Antonio M."/>
            <person name="Oren A."/>
            <person name="Chaudhuri R.R."/>
            <person name="La Ragione R."/>
            <person name="Hildebrand F."/>
            <person name="Pallen M.J."/>
        </authorList>
    </citation>
    <scope>NUCLEOTIDE SEQUENCE</scope>
    <source>
        <strain evidence="4">CHK187-14744</strain>
    </source>
</reference>
<evidence type="ECO:0000256" key="1">
    <source>
        <dbReference type="SAM" id="MobiDB-lite"/>
    </source>
</evidence>
<organism evidence="4 5">
    <name type="scientific">Candidatus Onthocola gallistercoris</name>
    <dbReference type="NCBI Taxonomy" id="2840876"/>
    <lineage>
        <taxon>Bacteria</taxon>
        <taxon>Bacillati</taxon>
        <taxon>Bacillota</taxon>
        <taxon>Bacilli</taxon>
        <taxon>Candidatus Onthocola</taxon>
    </lineage>
</organism>
<feature type="domain" description="M23ase beta-sheet core" evidence="3">
    <location>
        <begin position="130"/>
        <end position="226"/>
    </location>
</feature>
<dbReference type="CDD" id="cd12797">
    <property type="entry name" value="M23_peptidase"/>
    <property type="match status" value="1"/>
</dbReference>
<dbReference type="AlphaFoldDB" id="A0A9D1KXI6"/>
<dbReference type="InterPro" id="IPR050570">
    <property type="entry name" value="Cell_wall_metabolism_enzyme"/>
</dbReference>
<evidence type="ECO:0000313" key="4">
    <source>
        <dbReference type="EMBL" id="HIU02749.1"/>
    </source>
</evidence>
<comment type="caution">
    <text evidence="4">The sequence shown here is derived from an EMBL/GenBank/DDBJ whole genome shotgun (WGS) entry which is preliminary data.</text>
</comment>
<gene>
    <name evidence="4" type="ORF">IAB63_05800</name>
</gene>
<dbReference type="Gene3D" id="2.70.70.10">
    <property type="entry name" value="Glucose Permease (Domain IIA)"/>
    <property type="match status" value="1"/>
</dbReference>
<accession>A0A9D1KXI6</accession>
<dbReference type="InterPro" id="IPR016047">
    <property type="entry name" value="M23ase_b-sheet_dom"/>
</dbReference>
<dbReference type="SUPFAM" id="SSF51261">
    <property type="entry name" value="Duplicated hybrid motif"/>
    <property type="match status" value="1"/>
</dbReference>
<evidence type="ECO:0000256" key="2">
    <source>
        <dbReference type="SAM" id="Phobius"/>
    </source>
</evidence>
<dbReference type="EMBL" id="DVLT01000038">
    <property type="protein sequence ID" value="HIU02749.1"/>
    <property type="molecule type" value="Genomic_DNA"/>
</dbReference>
<dbReference type="GO" id="GO:0004222">
    <property type="term" value="F:metalloendopeptidase activity"/>
    <property type="evidence" value="ECO:0007669"/>
    <property type="project" value="TreeGrafter"/>
</dbReference>
<name>A0A9D1KXI6_9FIRM</name>
<dbReference type="PANTHER" id="PTHR21666">
    <property type="entry name" value="PEPTIDASE-RELATED"/>
    <property type="match status" value="1"/>
</dbReference>